<accession>A0A7I7XIU8</accession>
<evidence type="ECO:0000313" key="4">
    <source>
        <dbReference type="Proteomes" id="UP000466517"/>
    </source>
</evidence>
<dbReference type="Gene3D" id="3.40.50.1820">
    <property type="entry name" value="alpha/beta hydrolase"/>
    <property type="match status" value="1"/>
</dbReference>
<dbReference type="SUPFAM" id="SSF53474">
    <property type="entry name" value="alpha/beta-Hydrolases"/>
    <property type="match status" value="1"/>
</dbReference>
<sequence length="360" mass="37888">MAAPTFDVTLPGRLGDPAMELRTDPRADPRMVAALAPLGLAGRAAELPVSRRSPLDELLAVALAAEHAFDQSFATLLADVPRASGVEMRTLSITGVDGNDIELYVHRPIGVAGPLPGLLHLHGGGMAILKAVDESAALWRGHLAAQGALVVGVEFRNSGGALGPHPFPAGLDDCAAALDWMHGQREGLGVTSIVVTGESGGGNLSLATALKAKREGRIDHLDGVYAQVPFIFGRYDEPDPALPSLVENEGYVLSPSIMTLMATLYDPSGQHAADPLAWPYFASEEDLRGLPPHVVTTDEIDPLRDEGLAYLRALQRAGVDATGHTFNGMGHAGEMLMGAAVPELFARALRDVADFARRVS</sequence>
<keyword evidence="1" id="KW-0378">Hydrolase</keyword>
<dbReference type="RefSeq" id="WP_246240774.1">
    <property type="nucleotide sequence ID" value="NZ_AP022610.1"/>
</dbReference>
<organism evidence="3 4">
    <name type="scientific">Mycolicibacterium madagascariense</name>
    <dbReference type="NCBI Taxonomy" id="212765"/>
    <lineage>
        <taxon>Bacteria</taxon>
        <taxon>Bacillati</taxon>
        <taxon>Actinomycetota</taxon>
        <taxon>Actinomycetes</taxon>
        <taxon>Mycobacteriales</taxon>
        <taxon>Mycobacteriaceae</taxon>
        <taxon>Mycolicibacterium</taxon>
    </lineage>
</organism>
<evidence type="ECO:0000259" key="2">
    <source>
        <dbReference type="Pfam" id="PF07859"/>
    </source>
</evidence>
<dbReference type="GO" id="GO:0016787">
    <property type="term" value="F:hydrolase activity"/>
    <property type="evidence" value="ECO:0007669"/>
    <property type="project" value="UniProtKB-KW"/>
</dbReference>
<evidence type="ECO:0000256" key="1">
    <source>
        <dbReference type="ARBA" id="ARBA00022801"/>
    </source>
</evidence>
<dbReference type="Proteomes" id="UP000466517">
    <property type="component" value="Chromosome"/>
</dbReference>
<dbReference type="InterPro" id="IPR029058">
    <property type="entry name" value="AB_hydrolase_fold"/>
</dbReference>
<dbReference type="InterPro" id="IPR050300">
    <property type="entry name" value="GDXG_lipolytic_enzyme"/>
</dbReference>
<feature type="domain" description="Alpha/beta hydrolase fold-3" evidence="2">
    <location>
        <begin position="118"/>
        <end position="332"/>
    </location>
</feature>
<gene>
    <name evidence="3" type="primary">aes_4</name>
    <name evidence="3" type="ORF">MMAD_33950</name>
</gene>
<evidence type="ECO:0000313" key="3">
    <source>
        <dbReference type="EMBL" id="BBZ29100.1"/>
    </source>
</evidence>
<dbReference type="PANTHER" id="PTHR48081">
    <property type="entry name" value="AB HYDROLASE SUPERFAMILY PROTEIN C4A8.06C"/>
    <property type="match status" value="1"/>
</dbReference>
<dbReference type="InterPro" id="IPR013094">
    <property type="entry name" value="AB_hydrolase_3"/>
</dbReference>
<dbReference type="KEGG" id="mmag:MMAD_33950"/>
<protein>
    <submittedName>
        <fullName evidence="3">Esterase</fullName>
    </submittedName>
</protein>
<dbReference type="PANTHER" id="PTHR48081:SF8">
    <property type="entry name" value="ALPHA_BETA HYDROLASE FOLD-3 DOMAIN-CONTAINING PROTEIN-RELATED"/>
    <property type="match status" value="1"/>
</dbReference>
<dbReference type="EMBL" id="AP022610">
    <property type="protein sequence ID" value="BBZ29100.1"/>
    <property type="molecule type" value="Genomic_DNA"/>
</dbReference>
<dbReference type="AlphaFoldDB" id="A0A7I7XIU8"/>
<reference evidence="3 4" key="1">
    <citation type="journal article" date="2019" name="Emerg. Microbes Infect.">
        <title>Comprehensive subspecies identification of 175 nontuberculous mycobacteria species based on 7547 genomic profiles.</title>
        <authorList>
            <person name="Matsumoto Y."/>
            <person name="Kinjo T."/>
            <person name="Motooka D."/>
            <person name="Nabeya D."/>
            <person name="Jung N."/>
            <person name="Uechi K."/>
            <person name="Horii T."/>
            <person name="Iida T."/>
            <person name="Fujita J."/>
            <person name="Nakamura S."/>
        </authorList>
    </citation>
    <scope>NUCLEOTIDE SEQUENCE [LARGE SCALE GENOMIC DNA]</scope>
    <source>
        <strain evidence="3 4">JCM 13574</strain>
    </source>
</reference>
<keyword evidence="4" id="KW-1185">Reference proteome</keyword>
<name>A0A7I7XIU8_9MYCO</name>
<dbReference type="Pfam" id="PF07859">
    <property type="entry name" value="Abhydrolase_3"/>
    <property type="match status" value="1"/>
</dbReference>
<proteinExistence type="predicted"/>